<sequence>MGQMAQPSDCWRRMSECWLEKKEQMKFKIEELRSLTYNEMANLPTIPDSALETAPVPMPFHHIALHYSLFQLNFLMLCNKDCLYVVPHWWTVSDPPCSEGITAVGRAAAFPAQIEDVVKVMMVHFDLGTVGTSNCFVVSISLWYKWYASNLYNDLVAVFKDIFMWIEGVVDGDLKELTKTR</sequence>
<reference evidence="1" key="2">
    <citation type="journal article" date="2020" name="Nat. Commun.">
        <title>Large-scale genome sequencing of mycorrhizal fungi provides insights into the early evolution of symbiotic traits.</title>
        <authorList>
            <person name="Miyauchi S."/>
            <person name="Kiss E."/>
            <person name="Kuo A."/>
            <person name="Drula E."/>
            <person name="Kohler A."/>
            <person name="Sanchez-Garcia M."/>
            <person name="Morin E."/>
            <person name="Andreopoulos B."/>
            <person name="Barry K.W."/>
            <person name="Bonito G."/>
            <person name="Buee M."/>
            <person name="Carver A."/>
            <person name="Chen C."/>
            <person name="Cichocki N."/>
            <person name="Clum A."/>
            <person name="Culley D."/>
            <person name="Crous P.W."/>
            <person name="Fauchery L."/>
            <person name="Girlanda M."/>
            <person name="Hayes R.D."/>
            <person name="Keri Z."/>
            <person name="LaButti K."/>
            <person name="Lipzen A."/>
            <person name="Lombard V."/>
            <person name="Magnuson J."/>
            <person name="Maillard F."/>
            <person name="Murat C."/>
            <person name="Nolan M."/>
            <person name="Ohm R.A."/>
            <person name="Pangilinan J."/>
            <person name="Pereira M.F."/>
            <person name="Perotto S."/>
            <person name="Peter M."/>
            <person name="Pfister S."/>
            <person name="Riley R."/>
            <person name="Sitrit Y."/>
            <person name="Stielow J.B."/>
            <person name="Szollosi G."/>
            <person name="Zifcakova L."/>
            <person name="Stursova M."/>
            <person name="Spatafora J.W."/>
            <person name="Tedersoo L."/>
            <person name="Vaario L.M."/>
            <person name="Yamada A."/>
            <person name="Yan M."/>
            <person name="Wang P."/>
            <person name="Xu J."/>
            <person name="Bruns T."/>
            <person name="Baldrian P."/>
            <person name="Vilgalys R."/>
            <person name="Dunand C."/>
            <person name="Henrissat B."/>
            <person name="Grigoriev I.V."/>
            <person name="Hibbett D."/>
            <person name="Nagy L.G."/>
            <person name="Martin F.M."/>
        </authorList>
    </citation>
    <scope>NUCLEOTIDE SEQUENCE</scope>
    <source>
        <strain evidence="1">BED1</strain>
    </source>
</reference>
<dbReference type="EMBL" id="WHUW01000001">
    <property type="protein sequence ID" value="KAF8452156.1"/>
    <property type="molecule type" value="Genomic_DNA"/>
</dbReference>
<evidence type="ECO:0000313" key="2">
    <source>
        <dbReference type="Proteomes" id="UP001194468"/>
    </source>
</evidence>
<dbReference type="AlphaFoldDB" id="A0AAD4C897"/>
<reference evidence="1" key="1">
    <citation type="submission" date="2019-10" db="EMBL/GenBank/DDBJ databases">
        <authorList>
            <consortium name="DOE Joint Genome Institute"/>
            <person name="Kuo A."/>
            <person name="Miyauchi S."/>
            <person name="Kiss E."/>
            <person name="Drula E."/>
            <person name="Kohler A."/>
            <person name="Sanchez-Garcia M."/>
            <person name="Andreopoulos B."/>
            <person name="Barry K.W."/>
            <person name="Bonito G."/>
            <person name="Buee M."/>
            <person name="Carver A."/>
            <person name="Chen C."/>
            <person name="Cichocki N."/>
            <person name="Clum A."/>
            <person name="Culley D."/>
            <person name="Crous P.W."/>
            <person name="Fauchery L."/>
            <person name="Girlanda M."/>
            <person name="Hayes R."/>
            <person name="Keri Z."/>
            <person name="LaButti K."/>
            <person name="Lipzen A."/>
            <person name="Lombard V."/>
            <person name="Magnuson J."/>
            <person name="Maillard F."/>
            <person name="Morin E."/>
            <person name="Murat C."/>
            <person name="Nolan M."/>
            <person name="Ohm R."/>
            <person name="Pangilinan J."/>
            <person name="Pereira M."/>
            <person name="Perotto S."/>
            <person name="Peter M."/>
            <person name="Riley R."/>
            <person name="Sitrit Y."/>
            <person name="Stielow B."/>
            <person name="Szollosi G."/>
            <person name="Zifcakova L."/>
            <person name="Stursova M."/>
            <person name="Spatafora J.W."/>
            <person name="Tedersoo L."/>
            <person name="Vaario L.-M."/>
            <person name="Yamada A."/>
            <person name="Yan M."/>
            <person name="Wang P."/>
            <person name="Xu J."/>
            <person name="Bruns T."/>
            <person name="Baldrian P."/>
            <person name="Vilgalys R."/>
            <person name="Henrissat B."/>
            <person name="Grigoriev I.V."/>
            <person name="Hibbett D."/>
            <person name="Nagy L.G."/>
            <person name="Martin F.M."/>
        </authorList>
    </citation>
    <scope>NUCLEOTIDE SEQUENCE</scope>
    <source>
        <strain evidence="1">BED1</strain>
    </source>
</reference>
<dbReference type="Proteomes" id="UP001194468">
    <property type="component" value="Unassembled WGS sequence"/>
</dbReference>
<accession>A0AAD4C897</accession>
<protein>
    <submittedName>
        <fullName evidence="1">Uncharacterized protein</fullName>
    </submittedName>
</protein>
<proteinExistence type="predicted"/>
<evidence type="ECO:0000313" key="1">
    <source>
        <dbReference type="EMBL" id="KAF8452156.1"/>
    </source>
</evidence>
<organism evidence="1 2">
    <name type="scientific">Boletus edulis BED1</name>
    <dbReference type="NCBI Taxonomy" id="1328754"/>
    <lineage>
        <taxon>Eukaryota</taxon>
        <taxon>Fungi</taxon>
        <taxon>Dikarya</taxon>
        <taxon>Basidiomycota</taxon>
        <taxon>Agaricomycotina</taxon>
        <taxon>Agaricomycetes</taxon>
        <taxon>Agaricomycetidae</taxon>
        <taxon>Boletales</taxon>
        <taxon>Boletineae</taxon>
        <taxon>Boletaceae</taxon>
        <taxon>Boletoideae</taxon>
        <taxon>Boletus</taxon>
    </lineage>
</organism>
<keyword evidence="2" id="KW-1185">Reference proteome</keyword>
<name>A0AAD4C897_BOLED</name>
<comment type="caution">
    <text evidence="1">The sequence shown here is derived from an EMBL/GenBank/DDBJ whole genome shotgun (WGS) entry which is preliminary data.</text>
</comment>
<gene>
    <name evidence="1" type="ORF">L210DRAFT_3499217</name>
</gene>